<dbReference type="Pfam" id="PF01112">
    <property type="entry name" value="Asparaginase_2"/>
    <property type="match status" value="1"/>
</dbReference>
<dbReference type="InterPro" id="IPR000246">
    <property type="entry name" value="Peptidase_T2"/>
</dbReference>
<proteinExistence type="predicted"/>
<dbReference type="InterPro" id="IPR029055">
    <property type="entry name" value="Ntn_hydrolases_N"/>
</dbReference>
<reference evidence="1 2" key="1">
    <citation type="submission" date="2024-05" db="EMBL/GenBank/DDBJ databases">
        <title>A draft genome resource for the thread blight pathogen Marasmius tenuissimus strain MS-2.</title>
        <authorList>
            <person name="Yulfo-Soto G.E."/>
            <person name="Baruah I.K."/>
            <person name="Amoako-Attah I."/>
            <person name="Bukari Y."/>
            <person name="Meinhardt L.W."/>
            <person name="Bailey B.A."/>
            <person name="Cohen S.P."/>
        </authorList>
    </citation>
    <scope>NUCLEOTIDE SEQUENCE [LARGE SCALE GENOMIC DNA]</scope>
    <source>
        <strain evidence="1 2">MS-2</strain>
    </source>
</reference>
<name>A0ABR3A4D3_9AGAR</name>
<dbReference type="SUPFAM" id="SSF56235">
    <property type="entry name" value="N-terminal nucleophile aminohydrolases (Ntn hydrolases)"/>
    <property type="match status" value="1"/>
</dbReference>
<sequence length="337" mass="35860">MAFVAVHGGAGNHNPANDQNVKKALRLACENGLSQVDPKQSQSRTAALNIVEHAIMTLEDDEGFNAGFGSNLTLDGTVECDAGIMDDNGIFGSVGAVSGVKNPIRLSRIILEHSQKSDALGRIPPLTLVSEGAKSFGLRHSIPTVPPESLVCTKARNNWTRWKEKYESGESVTEVTEASELQDTVGSVAMCGISRAAGVSSGGILLKYPGRLGEASVFGAGCWAESSQERSVACSVSGAGEYITRTALARMVGGAIACSSEDDDPHDIIYHLLKEEFWDRSRRLGEPHPNVGVLVLTKEQQISRAIGKAGFVLRQTAPKPGKTDSEKPPIFITAYTL</sequence>
<dbReference type="Proteomes" id="UP001437256">
    <property type="component" value="Unassembled WGS sequence"/>
</dbReference>
<dbReference type="InterPro" id="IPR037464">
    <property type="entry name" value="Taspase1"/>
</dbReference>
<protein>
    <submittedName>
        <fullName evidence="1">Uncharacterized protein</fullName>
    </submittedName>
</protein>
<dbReference type="PANTHER" id="PTHR10188:SF8">
    <property type="entry name" value="THREONINE ASPARTASE 1"/>
    <property type="match status" value="1"/>
</dbReference>
<dbReference type="CDD" id="cd04514">
    <property type="entry name" value="Taspase1_like"/>
    <property type="match status" value="1"/>
</dbReference>
<evidence type="ECO:0000313" key="2">
    <source>
        <dbReference type="Proteomes" id="UP001437256"/>
    </source>
</evidence>
<gene>
    <name evidence="1" type="ORF">AAF712_004152</name>
</gene>
<accession>A0ABR3A4D3</accession>
<evidence type="ECO:0000313" key="1">
    <source>
        <dbReference type="EMBL" id="KAL0068822.1"/>
    </source>
</evidence>
<dbReference type="PANTHER" id="PTHR10188">
    <property type="entry name" value="L-ASPARAGINASE"/>
    <property type="match status" value="1"/>
</dbReference>
<keyword evidence="2" id="KW-1185">Reference proteome</keyword>
<dbReference type="EMBL" id="JBBXMP010000016">
    <property type="protein sequence ID" value="KAL0068822.1"/>
    <property type="molecule type" value="Genomic_DNA"/>
</dbReference>
<dbReference type="Gene3D" id="3.60.20.30">
    <property type="entry name" value="(Glycosyl)asparaginase"/>
    <property type="match status" value="1"/>
</dbReference>
<comment type="caution">
    <text evidence="1">The sequence shown here is derived from an EMBL/GenBank/DDBJ whole genome shotgun (WGS) entry which is preliminary data.</text>
</comment>
<organism evidence="1 2">
    <name type="scientific">Marasmius tenuissimus</name>
    <dbReference type="NCBI Taxonomy" id="585030"/>
    <lineage>
        <taxon>Eukaryota</taxon>
        <taxon>Fungi</taxon>
        <taxon>Dikarya</taxon>
        <taxon>Basidiomycota</taxon>
        <taxon>Agaricomycotina</taxon>
        <taxon>Agaricomycetes</taxon>
        <taxon>Agaricomycetidae</taxon>
        <taxon>Agaricales</taxon>
        <taxon>Marasmiineae</taxon>
        <taxon>Marasmiaceae</taxon>
        <taxon>Marasmius</taxon>
    </lineage>
</organism>